<dbReference type="Proteomes" id="UP000246004">
    <property type="component" value="Unassembled WGS sequence"/>
</dbReference>
<keyword evidence="1" id="KW-0812">Transmembrane</keyword>
<proteinExistence type="predicted"/>
<dbReference type="OrthoDB" id="65749at2157"/>
<comment type="caution">
    <text evidence="2">The sequence shown here is derived from an EMBL/GenBank/DDBJ whole genome shotgun (WGS) entry which is preliminary data.</text>
</comment>
<evidence type="ECO:0000313" key="2">
    <source>
        <dbReference type="EMBL" id="PWL07764.1"/>
    </source>
</evidence>
<dbReference type="RefSeq" id="WP_109583022.1">
    <property type="nucleotide sequence ID" value="NZ_LMVN01000002.1"/>
</dbReference>
<reference evidence="2 3" key="1">
    <citation type="submission" date="2016-04" db="EMBL/GenBank/DDBJ databases">
        <title>Genome sequence of Methanosphaera cuniculi DSM 4103.</title>
        <authorList>
            <person name="Poehlein A."/>
            <person name="Seedorf H."/>
            <person name="Daniel R."/>
        </authorList>
    </citation>
    <scope>NUCLEOTIDE SEQUENCE [LARGE SCALE GENOMIC DNA]</scope>
    <source>
        <strain evidence="2 3">DSM 4103</strain>
    </source>
</reference>
<dbReference type="EMBL" id="LWMS01000044">
    <property type="protein sequence ID" value="PWL07764.1"/>
    <property type="molecule type" value="Genomic_DNA"/>
</dbReference>
<feature type="transmembrane region" description="Helical" evidence="1">
    <location>
        <begin position="154"/>
        <end position="176"/>
    </location>
</feature>
<feature type="transmembrane region" description="Helical" evidence="1">
    <location>
        <begin position="51"/>
        <end position="68"/>
    </location>
</feature>
<accession>A0A2V2BPU2</accession>
<protein>
    <submittedName>
        <fullName evidence="2">Uncharacterized protein</fullName>
    </submittedName>
</protein>
<feature type="transmembrane region" description="Helical" evidence="1">
    <location>
        <begin position="28"/>
        <end position="45"/>
    </location>
</feature>
<sequence>MLHIDTIIKYALICIILYIVNKKIPKKHTKIMTITTLIVIITITPQLLKSYIITFLILEFITTFIYIMKHKLLDVILTKNYTINNLSEGMLLAQPLINTQHKYTFNNNYESGNIVLKNNIYGLEEKDITLLKKLEDENYITHVPIKKTICFAPFIQVGVILTILFGNIITTIIGAIL</sequence>
<gene>
    <name evidence="2" type="ORF">MSCUN_12950</name>
</gene>
<evidence type="ECO:0000256" key="1">
    <source>
        <dbReference type="SAM" id="Phobius"/>
    </source>
</evidence>
<organism evidence="2 3">
    <name type="scientific">Methanosphaera cuniculi</name>
    <dbReference type="NCBI Taxonomy" id="1077256"/>
    <lineage>
        <taxon>Archaea</taxon>
        <taxon>Methanobacteriati</taxon>
        <taxon>Methanobacteriota</taxon>
        <taxon>Methanomada group</taxon>
        <taxon>Methanobacteria</taxon>
        <taxon>Methanobacteriales</taxon>
        <taxon>Methanobacteriaceae</taxon>
        <taxon>Methanosphaera</taxon>
    </lineage>
</organism>
<dbReference type="AlphaFoldDB" id="A0A2V2BPU2"/>
<keyword evidence="1" id="KW-1133">Transmembrane helix</keyword>
<keyword evidence="1" id="KW-0472">Membrane</keyword>
<name>A0A2V2BPU2_9EURY</name>
<feature type="transmembrane region" description="Helical" evidence="1">
    <location>
        <begin position="6"/>
        <end position="21"/>
    </location>
</feature>
<evidence type="ECO:0000313" key="3">
    <source>
        <dbReference type="Proteomes" id="UP000246004"/>
    </source>
</evidence>